<dbReference type="EMBL" id="JTJU01000041">
    <property type="protein sequence ID" value="OBX09695.1"/>
    <property type="molecule type" value="Genomic_DNA"/>
</dbReference>
<keyword evidence="2" id="KW-0678">Repressor</keyword>
<keyword evidence="11" id="KW-1185">Reference proteome</keyword>
<protein>
    <submittedName>
        <fullName evidence="9">GCN5 family acetyltransferase</fullName>
    </submittedName>
</protein>
<organism evidence="9 10">
    <name type="scientific">Gallibacterium salpingitidis</name>
    <dbReference type="NCBI Taxonomy" id="505341"/>
    <lineage>
        <taxon>Bacteria</taxon>
        <taxon>Pseudomonadati</taxon>
        <taxon>Pseudomonadota</taxon>
        <taxon>Gammaproteobacteria</taxon>
        <taxon>Pasteurellales</taxon>
        <taxon>Pasteurellaceae</taxon>
        <taxon>Gallibacterium</taxon>
    </lineage>
</organism>
<comment type="catalytic activity">
    <reaction evidence="6">
        <text>glycyl-tRNA(Gly) + acetyl-CoA = N-acetylglycyl-tRNA(Gly) + CoA + H(+)</text>
        <dbReference type="Rhea" id="RHEA:81867"/>
        <dbReference type="Rhea" id="RHEA-COMP:9683"/>
        <dbReference type="Rhea" id="RHEA-COMP:19766"/>
        <dbReference type="ChEBI" id="CHEBI:15378"/>
        <dbReference type="ChEBI" id="CHEBI:57287"/>
        <dbReference type="ChEBI" id="CHEBI:57288"/>
        <dbReference type="ChEBI" id="CHEBI:78522"/>
        <dbReference type="ChEBI" id="CHEBI:232036"/>
    </reaction>
</comment>
<feature type="domain" description="N-acetyltransferase" evidence="7">
    <location>
        <begin position="6"/>
        <end position="169"/>
    </location>
</feature>
<evidence type="ECO:0000313" key="11">
    <source>
        <dbReference type="Proteomes" id="UP000092649"/>
    </source>
</evidence>
<evidence type="ECO:0000256" key="4">
    <source>
        <dbReference type="ARBA" id="ARBA00022679"/>
    </source>
</evidence>
<keyword evidence="5" id="KW-0012">Acyltransferase</keyword>
<dbReference type="PROSITE" id="PS51186">
    <property type="entry name" value="GNAT"/>
    <property type="match status" value="1"/>
</dbReference>
<keyword evidence="3" id="KW-1277">Toxin-antitoxin system</keyword>
<dbReference type="PATRIC" id="fig|505341.3.peg.2207"/>
<dbReference type="EMBL" id="JTJL01000071">
    <property type="protein sequence ID" value="OBW91101.1"/>
    <property type="molecule type" value="Genomic_DNA"/>
</dbReference>
<dbReference type="Pfam" id="PF13673">
    <property type="entry name" value="Acetyltransf_10"/>
    <property type="match status" value="1"/>
</dbReference>
<dbReference type="STRING" id="505341.QV08_09745"/>
<evidence type="ECO:0000256" key="2">
    <source>
        <dbReference type="ARBA" id="ARBA00022491"/>
    </source>
</evidence>
<dbReference type="OrthoDB" id="9799147at2"/>
<dbReference type="RefSeq" id="WP_066110147.1">
    <property type="nucleotide sequence ID" value="NZ_CP103875.1"/>
</dbReference>
<evidence type="ECO:0000256" key="6">
    <source>
        <dbReference type="ARBA" id="ARBA00049880"/>
    </source>
</evidence>
<dbReference type="GO" id="GO:0016747">
    <property type="term" value="F:acyltransferase activity, transferring groups other than amino-acyl groups"/>
    <property type="evidence" value="ECO:0007669"/>
    <property type="project" value="InterPro"/>
</dbReference>
<evidence type="ECO:0000256" key="5">
    <source>
        <dbReference type="ARBA" id="ARBA00023315"/>
    </source>
</evidence>
<name>A0A1A7PZL0_9PAST</name>
<dbReference type="PANTHER" id="PTHR36449">
    <property type="entry name" value="ACETYLTRANSFERASE-RELATED"/>
    <property type="match status" value="1"/>
</dbReference>
<evidence type="ECO:0000313" key="9">
    <source>
        <dbReference type="EMBL" id="OBX09695.1"/>
    </source>
</evidence>
<keyword evidence="4 8" id="KW-0808">Transferase</keyword>
<dbReference type="InterPro" id="IPR000182">
    <property type="entry name" value="GNAT_dom"/>
</dbReference>
<gene>
    <name evidence="8" type="ORF">QS62_11035</name>
    <name evidence="9" type="ORF">QV09_07365</name>
</gene>
<dbReference type="Proteomes" id="UP000092527">
    <property type="component" value="Unassembled WGS sequence"/>
</dbReference>
<dbReference type="AlphaFoldDB" id="A0A1A7PZL0"/>
<sequence length="171" mass="19295">MLSRKIKVVTFNKSFLRSAFDCGSVPLNDYLRQQVSQDIKRNIASCFTIIDENKTILGYYTLASTSIPLIDLPDNLKKKLPRYPSVPAVLLGRLAIDKQVKGQGLGKALLGNALKRIVRSEIAAYALIVDAKDKDARAFYRKFGFIPFTNAENKLFLPLEKIKMQLKQEDN</sequence>
<dbReference type="PANTHER" id="PTHR36449:SF1">
    <property type="entry name" value="ACETYLTRANSFERASE"/>
    <property type="match status" value="1"/>
</dbReference>
<dbReference type="InterPro" id="IPR016181">
    <property type="entry name" value="Acyl_CoA_acyltransferase"/>
</dbReference>
<accession>A0A1A7PZL0</accession>
<evidence type="ECO:0000256" key="1">
    <source>
        <dbReference type="ARBA" id="ARBA00009342"/>
    </source>
</evidence>
<evidence type="ECO:0000313" key="10">
    <source>
        <dbReference type="Proteomes" id="UP000092527"/>
    </source>
</evidence>
<evidence type="ECO:0000259" key="7">
    <source>
        <dbReference type="PROSITE" id="PS51186"/>
    </source>
</evidence>
<dbReference type="Proteomes" id="UP000092649">
    <property type="component" value="Unassembled WGS sequence"/>
</dbReference>
<comment type="caution">
    <text evidence="9">The sequence shown here is derived from an EMBL/GenBank/DDBJ whole genome shotgun (WGS) entry which is preliminary data.</text>
</comment>
<dbReference type="SUPFAM" id="SSF55729">
    <property type="entry name" value="Acyl-CoA N-acyltransferases (Nat)"/>
    <property type="match status" value="1"/>
</dbReference>
<reference evidence="10 11" key="1">
    <citation type="submission" date="2014-11" db="EMBL/GenBank/DDBJ databases">
        <title>Pan-genome of Gallibacterium spp.</title>
        <authorList>
            <person name="Kudirkiene E."/>
            <person name="Bojesen A.M."/>
        </authorList>
    </citation>
    <scope>NUCLEOTIDE SEQUENCE [LARGE SCALE GENOMIC DNA]</scope>
    <source>
        <strain evidence="9 10">18469/18</strain>
        <strain evidence="8 11">F150</strain>
    </source>
</reference>
<dbReference type="Gene3D" id="3.40.630.30">
    <property type="match status" value="1"/>
</dbReference>
<proteinExistence type="inferred from homology"/>
<evidence type="ECO:0000313" key="8">
    <source>
        <dbReference type="EMBL" id="OBW91101.1"/>
    </source>
</evidence>
<evidence type="ECO:0000256" key="3">
    <source>
        <dbReference type="ARBA" id="ARBA00022649"/>
    </source>
</evidence>
<comment type="similarity">
    <text evidence="1">Belongs to the acetyltransferase family. GNAT subfamily.</text>
</comment>